<keyword evidence="1" id="KW-0689">Ribosomal protein</keyword>
<keyword evidence="2" id="KW-0687">Ribonucleoprotein</keyword>
<dbReference type="CDD" id="cd01793">
    <property type="entry name" value="Ubl_FUBI"/>
    <property type="match status" value="1"/>
</dbReference>
<dbReference type="EMBL" id="CAUEEQ010077913">
    <property type="protein sequence ID" value="CAJ0966947.1"/>
    <property type="molecule type" value="Genomic_DNA"/>
</dbReference>
<dbReference type="InterPro" id="IPR019956">
    <property type="entry name" value="Ubiquitin_dom"/>
</dbReference>
<dbReference type="PRINTS" id="PR00348">
    <property type="entry name" value="UBIQUITIN"/>
</dbReference>
<comment type="caution">
    <text evidence="4">The sequence shown here is derived from an EMBL/GenBank/DDBJ whole genome shotgun (WGS) entry which is preliminary data.</text>
</comment>
<evidence type="ECO:0000259" key="3">
    <source>
        <dbReference type="PROSITE" id="PS50053"/>
    </source>
</evidence>
<dbReference type="PANTHER" id="PTHR12650:SF15">
    <property type="entry name" value="RIBOSOMAL PROTEIN S30, ISOFORM A"/>
    <property type="match status" value="1"/>
</dbReference>
<evidence type="ECO:0000256" key="2">
    <source>
        <dbReference type="ARBA" id="ARBA00023274"/>
    </source>
</evidence>
<dbReference type="SMART" id="SM00213">
    <property type="entry name" value="UBQ"/>
    <property type="match status" value="1"/>
</dbReference>
<evidence type="ECO:0000313" key="5">
    <source>
        <dbReference type="Proteomes" id="UP001176940"/>
    </source>
</evidence>
<name>A0ABN9MJI9_9NEOB</name>
<dbReference type="InterPro" id="IPR039415">
    <property type="entry name" value="FUBI"/>
</dbReference>
<accession>A0ABN9MJI9</accession>
<dbReference type="Gene3D" id="3.10.20.90">
    <property type="entry name" value="Phosphatidylinositol 3-kinase Catalytic Subunit, Chain A, domain 1"/>
    <property type="match status" value="1"/>
</dbReference>
<protein>
    <recommendedName>
        <fullName evidence="3">Ubiquitin-like domain-containing protein</fullName>
    </recommendedName>
</protein>
<keyword evidence="5" id="KW-1185">Reference proteome</keyword>
<dbReference type="InterPro" id="IPR029071">
    <property type="entry name" value="Ubiquitin-like_domsf"/>
</dbReference>
<evidence type="ECO:0000313" key="4">
    <source>
        <dbReference type="EMBL" id="CAJ0966947.1"/>
    </source>
</evidence>
<dbReference type="InterPro" id="IPR006846">
    <property type="entry name" value="Ribosomal_eS30"/>
</dbReference>
<feature type="domain" description="Ubiquitin-like" evidence="3">
    <location>
        <begin position="34"/>
        <end position="107"/>
    </location>
</feature>
<dbReference type="Proteomes" id="UP001176940">
    <property type="component" value="Unassembled WGS sequence"/>
</dbReference>
<dbReference type="Pfam" id="PF04758">
    <property type="entry name" value="Ribosomal_S30"/>
    <property type="match status" value="1"/>
</dbReference>
<evidence type="ECO:0000256" key="1">
    <source>
        <dbReference type="ARBA" id="ARBA00022980"/>
    </source>
</evidence>
<dbReference type="InterPro" id="IPR000626">
    <property type="entry name" value="Ubiquitin-like_dom"/>
</dbReference>
<dbReference type="PANTHER" id="PTHR12650">
    <property type="entry name" value="40S RIBOSOMAL PROTEIN S30/UBIQUITIN-LIKE PROTEIN FUBI"/>
    <property type="match status" value="1"/>
</dbReference>
<organism evidence="4 5">
    <name type="scientific">Ranitomeya imitator</name>
    <name type="common">mimic poison frog</name>
    <dbReference type="NCBI Taxonomy" id="111125"/>
    <lineage>
        <taxon>Eukaryota</taxon>
        <taxon>Metazoa</taxon>
        <taxon>Chordata</taxon>
        <taxon>Craniata</taxon>
        <taxon>Vertebrata</taxon>
        <taxon>Euteleostomi</taxon>
        <taxon>Amphibia</taxon>
        <taxon>Batrachia</taxon>
        <taxon>Anura</taxon>
        <taxon>Neobatrachia</taxon>
        <taxon>Hyloidea</taxon>
        <taxon>Dendrobatidae</taxon>
        <taxon>Dendrobatinae</taxon>
        <taxon>Ranitomeya</taxon>
    </lineage>
</organism>
<dbReference type="PROSITE" id="PS50053">
    <property type="entry name" value="UBIQUITIN_2"/>
    <property type="match status" value="1"/>
</dbReference>
<dbReference type="Pfam" id="PF00240">
    <property type="entry name" value="ubiquitin"/>
    <property type="match status" value="1"/>
</dbReference>
<reference evidence="4" key="1">
    <citation type="submission" date="2023-07" db="EMBL/GenBank/DDBJ databases">
        <authorList>
            <person name="Stuckert A."/>
        </authorList>
    </citation>
    <scope>NUCLEOTIDE SEQUENCE</scope>
</reference>
<gene>
    <name evidence="4" type="ORF">RIMI_LOCUS21830581</name>
</gene>
<dbReference type="SUPFAM" id="SSF54236">
    <property type="entry name" value="Ubiquitin-like"/>
    <property type="match status" value="1"/>
</dbReference>
<sequence>MSVYTGILCIRERLTTSEEPVIQNKGSRVFTDTMQLFVRAQDLHTLEVSGQETVSQIKAKISSLEGISAQDQVLLLSGAPLWDESTLDHCGVCERSTLDVAVRLLGGKVHGSLARAGKVAKQEKKKKKTGRAKRRMQYNRRFVNVVPTFGKKKGPNANS</sequence>
<proteinExistence type="predicted"/>